<evidence type="ECO:0000313" key="1">
    <source>
        <dbReference type="EMBL" id="DAE21415.1"/>
    </source>
</evidence>
<protein>
    <submittedName>
        <fullName evidence="1">Uncharacterized protein</fullName>
    </submittedName>
</protein>
<name>A0A8S5QQ76_9CAUD</name>
<sequence length="176" mass="18499">MAYTVIRTDLMSGTKQPADLVSLRFYDANGKQAEVENGVIVKLQGYEDGEREVMKAVAATADDDLNECAIVAGVEVMYDERKKNLDEYINEAGKAVRGYIPRSRNIFSVTKEGFVGGTVPTKGAEVGIGTGGKIDAAGTGLGVCVDVEVAGRYTYYAIKLGKTEAAAAAANSGSGD</sequence>
<reference evidence="1" key="1">
    <citation type="journal article" date="2021" name="Proc. Natl. Acad. Sci. U.S.A.">
        <title>A Catalog of Tens of Thousands of Viruses from Human Metagenomes Reveals Hidden Associations with Chronic Diseases.</title>
        <authorList>
            <person name="Tisza M.J."/>
            <person name="Buck C.B."/>
        </authorList>
    </citation>
    <scope>NUCLEOTIDE SEQUENCE</scope>
    <source>
        <strain evidence="1">CtE6L85</strain>
    </source>
</reference>
<organism evidence="1">
    <name type="scientific">Siphoviridae sp. ctE6L85</name>
    <dbReference type="NCBI Taxonomy" id="2826202"/>
    <lineage>
        <taxon>Viruses</taxon>
        <taxon>Duplodnaviria</taxon>
        <taxon>Heunggongvirae</taxon>
        <taxon>Uroviricota</taxon>
        <taxon>Caudoviricetes</taxon>
    </lineage>
</organism>
<proteinExistence type="predicted"/>
<accession>A0A8S5QQ76</accession>
<dbReference type="EMBL" id="BK015711">
    <property type="protein sequence ID" value="DAE21415.1"/>
    <property type="molecule type" value="Genomic_DNA"/>
</dbReference>